<dbReference type="PANTHER" id="PTHR43409">
    <property type="entry name" value="ANAEROBIC MAGNESIUM-PROTOPORPHYRIN IX MONOMETHYL ESTER CYCLASE-RELATED"/>
    <property type="match status" value="1"/>
</dbReference>
<dbReference type="SMART" id="SM00729">
    <property type="entry name" value="Elp3"/>
    <property type="match status" value="1"/>
</dbReference>
<dbReference type="Pfam" id="PF02310">
    <property type="entry name" value="B12-binding"/>
    <property type="match status" value="1"/>
</dbReference>
<dbReference type="InterPro" id="IPR051198">
    <property type="entry name" value="BchE-like"/>
</dbReference>
<dbReference type="SUPFAM" id="SSF102114">
    <property type="entry name" value="Radical SAM enzymes"/>
    <property type="match status" value="1"/>
</dbReference>
<evidence type="ECO:0000259" key="7">
    <source>
        <dbReference type="PROSITE" id="PS51918"/>
    </source>
</evidence>
<dbReference type="EMBL" id="JACRDE010000184">
    <property type="protein sequence ID" value="MBI5249120.1"/>
    <property type="molecule type" value="Genomic_DNA"/>
</dbReference>
<dbReference type="Gene3D" id="3.80.30.20">
    <property type="entry name" value="tm_1862 like domain"/>
    <property type="match status" value="1"/>
</dbReference>
<dbReference type="SUPFAM" id="SSF52242">
    <property type="entry name" value="Cobalamin (vitamin B12)-binding domain"/>
    <property type="match status" value="1"/>
</dbReference>
<dbReference type="Pfam" id="PF04055">
    <property type="entry name" value="Radical_SAM"/>
    <property type="match status" value="1"/>
</dbReference>
<proteinExistence type="predicted"/>
<dbReference type="GO" id="GO:0003824">
    <property type="term" value="F:catalytic activity"/>
    <property type="evidence" value="ECO:0007669"/>
    <property type="project" value="InterPro"/>
</dbReference>
<keyword evidence="5" id="KW-0411">Iron-sulfur</keyword>
<evidence type="ECO:0000256" key="1">
    <source>
        <dbReference type="ARBA" id="ARBA00001966"/>
    </source>
</evidence>
<accession>A0A9D6Z2T6</accession>
<dbReference type="GO" id="GO:0051536">
    <property type="term" value="F:iron-sulfur cluster binding"/>
    <property type="evidence" value="ECO:0007669"/>
    <property type="project" value="UniProtKB-KW"/>
</dbReference>
<evidence type="ECO:0000256" key="3">
    <source>
        <dbReference type="ARBA" id="ARBA00022723"/>
    </source>
</evidence>
<dbReference type="PANTHER" id="PTHR43409:SF15">
    <property type="entry name" value="PUTATIVE-RELATED"/>
    <property type="match status" value="1"/>
</dbReference>
<dbReference type="SFLD" id="SFLDS00029">
    <property type="entry name" value="Radical_SAM"/>
    <property type="match status" value="1"/>
</dbReference>
<dbReference type="Gene3D" id="3.40.50.280">
    <property type="entry name" value="Cobalamin-binding domain"/>
    <property type="match status" value="1"/>
</dbReference>
<keyword evidence="3" id="KW-0479">Metal-binding</keyword>
<protein>
    <submittedName>
        <fullName evidence="8">Radical SAM protein</fullName>
    </submittedName>
</protein>
<evidence type="ECO:0000313" key="8">
    <source>
        <dbReference type="EMBL" id="MBI5249120.1"/>
    </source>
</evidence>
<dbReference type="InterPro" id="IPR006158">
    <property type="entry name" value="Cobalamin-bd"/>
</dbReference>
<comment type="caution">
    <text evidence="8">The sequence shown here is derived from an EMBL/GenBank/DDBJ whole genome shotgun (WGS) entry which is preliminary data.</text>
</comment>
<dbReference type="InterPro" id="IPR058240">
    <property type="entry name" value="rSAM_sf"/>
</dbReference>
<dbReference type="SFLD" id="SFLDG01082">
    <property type="entry name" value="B12-binding_domain_containing"/>
    <property type="match status" value="1"/>
</dbReference>
<dbReference type="Proteomes" id="UP000807825">
    <property type="component" value="Unassembled WGS sequence"/>
</dbReference>
<dbReference type="PROSITE" id="PS51918">
    <property type="entry name" value="RADICAL_SAM"/>
    <property type="match status" value="1"/>
</dbReference>
<evidence type="ECO:0000256" key="2">
    <source>
        <dbReference type="ARBA" id="ARBA00022691"/>
    </source>
</evidence>
<evidence type="ECO:0000259" key="6">
    <source>
        <dbReference type="PROSITE" id="PS51332"/>
    </source>
</evidence>
<keyword evidence="4" id="KW-0408">Iron</keyword>
<dbReference type="PROSITE" id="PS51332">
    <property type="entry name" value="B12_BINDING"/>
    <property type="match status" value="1"/>
</dbReference>
<dbReference type="InterPro" id="IPR023404">
    <property type="entry name" value="rSAM_horseshoe"/>
</dbReference>
<dbReference type="AlphaFoldDB" id="A0A9D6Z2T6"/>
<organism evidence="8 9">
    <name type="scientific">Desulfomonile tiedjei</name>
    <dbReference type="NCBI Taxonomy" id="2358"/>
    <lineage>
        <taxon>Bacteria</taxon>
        <taxon>Pseudomonadati</taxon>
        <taxon>Thermodesulfobacteriota</taxon>
        <taxon>Desulfomonilia</taxon>
        <taxon>Desulfomonilales</taxon>
        <taxon>Desulfomonilaceae</taxon>
        <taxon>Desulfomonile</taxon>
    </lineage>
</organism>
<dbReference type="InterPro" id="IPR036724">
    <property type="entry name" value="Cobalamin-bd_sf"/>
</dbReference>
<feature type="domain" description="B12-binding" evidence="6">
    <location>
        <begin position="10"/>
        <end position="184"/>
    </location>
</feature>
<evidence type="ECO:0000256" key="4">
    <source>
        <dbReference type="ARBA" id="ARBA00023004"/>
    </source>
</evidence>
<dbReference type="InterPro" id="IPR006638">
    <property type="entry name" value="Elp3/MiaA/NifB-like_rSAM"/>
</dbReference>
<feature type="domain" description="Radical SAM core" evidence="7">
    <location>
        <begin position="198"/>
        <end position="426"/>
    </location>
</feature>
<keyword evidence="2" id="KW-0949">S-adenosyl-L-methionine</keyword>
<comment type="cofactor">
    <cofactor evidence="1">
        <name>[4Fe-4S] cluster</name>
        <dbReference type="ChEBI" id="CHEBI:49883"/>
    </cofactor>
</comment>
<evidence type="ECO:0000313" key="9">
    <source>
        <dbReference type="Proteomes" id="UP000807825"/>
    </source>
</evidence>
<dbReference type="InterPro" id="IPR007197">
    <property type="entry name" value="rSAM"/>
</dbReference>
<sequence>MKRPQILLVNPWIHDFAAYDLWARPMGLLVLASRLRKLGWEPRLLDCVDPDHPEMPRIKVRSHAHGRFHRSPIPRPECLQGIRRTYCRYGIAPEILTKDLESIPRPALILVTSLMTYWYPGVRETVQLLREAYPRVPILLGGIYASLLPDHARISAGADDVLPGPGEAGLSELLFHWTGIASAADEQANTLEFSPALDLMRKVRFLPLITSRGCPFKCAYCASRILAPSFVTRDPEEVIQEIERACVQYGIKDVALYDDAFLVHSQEQAIPILDNIAERLPGIRIHAPNGLHASAIDRATALAMKRGGFETIRIGLESLSDEFHARTGGKTAFRGFFSAVEHLKDAGFSRKQIGTYLLVGLPGQSREMIEADVEAVLAAGAHPKLAEFSPIPGTAMWRESLARSRYPIDKEPLFQNCTLLSAADPEVDEQFLSEIRKRISLQIGTDGN</sequence>
<evidence type="ECO:0000256" key="5">
    <source>
        <dbReference type="ARBA" id="ARBA00023014"/>
    </source>
</evidence>
<dbReference type="CDD" id="cd01335">
    <property type="entry name" value="Radical_SAM"/>
    <property type="match status" value="1"/>
</dbReference>
<dbReference type="GO" id="GO:0031419">
    <property type="term" value="F:cobalamin binding"/>
    <property type="evidence" value="ECO:0007669"/>
    <property type="project" value="InterPro"/>
</dbReference>
<dbReference type="GO" id="GO:0046872">
    <property type="term" value="F:metal ion binding"/>
    <property type="evidence" value="ECO:0007669"/>
    <property type="project" value="UniProtKB-KW"/>
</dbReference>
<dbReference type="GO" id="GO:0005829">
    <property type="term" value="C:cytosol"/>
    <property type="evidence" value="ECO:0007669"/>
    <property type="project" value="TreeGrafter"/>
</dbReference>
<name>A0A9D6Z2T6_9BACT</name>
<gene>
    <name evidence="8" type="ORF">HY912_06470</name>
</gene>
<reference evidence="8" key="1">
    <citation type="submission" date="2020-07" db="EMBL/GenBank/DDBJ databases">
        <title>Huge and variable diversity of episymbiotic CPR bacteria and DPANN archaea in groundwater ecosystems.</title>
        <authorList>
            <person name="He C.Y."/>
            <person name="Keren R."/>
            <person name="Whittaker M."/>
            <person name="Farag I.F."/>
            <person name="Doudna J."/>
            <person name="Cate J.H.D."/>
            <person name="Banfield J.F."/>
        </authorList>
    </citation>
    <scope>NUCLEOTIDE SEQUENCE</scope>
    <source>
        <strain evidence="8">NC_groundwater_1664_Pr3_B-0.1um_52_9</strain>
    </source>
</reference>